<evidence type="ECO:0000313" key="1">
    <source>
        <dbReference type="EMBL" id="MFJ1471896.1"/>
    </source>
</evidence>
<sequence>MFEFLFKRPGDKPGDKPAGQGGQAGAQAEPSASAATHSSNHQRTAQAEKLGRIGDDEAAAVEFILQCEFSELRLAAAEFVHSPALIERVHTAMRNTDRRVAKLMQSRLDAHRHREAEHRRAQAAVEQAESLLKDALLTPNHVAELDRKWSVISAPELDAAFQTARAALAQRLEAQVALQRAMIDRVAALRQLGGAGLSAAELGQRLDVLAQEQDEALRSPEHPSLPRALVAEFAAGMEKLRAGLQVQEAGQAALAARAAFIDTQQAKPVAELNAETLRREWKALPHLSQDEQAAELQRRFDALLATVPQPEPRKPKAPREPRPAHEGGAKAPAKDGAKDNKPRGADQHFIDTMDAMEAALQQGSLGAAADHDKALKDAREKGMRLTPAQSDRLAHLRAELKRLSDWARWGGNVSREELIKTVEALPTQNLAMSELAKKVGSMRDRWKALDSLSGAAPKSLWERFDAACTAAYAPAAAHFRHLADERHANAARGQELVEEAQAEIARLREGSVEWKHVAGTVQRLRLAWSHLGAIDRKEKKRLDALFADALNVLQGPLEEQRKAEMAEREAIIEEAAAIDPHDRHAIDTMRALQQRWQDHARSLPLERKSEQALWQRFRAVCDDVFQRRKETMHEADIERRAHEAAKEAISARLEAAADSVTPATVGKVLREAQAEWQAIGPVPRAHEARVEKRYHAAVALVQQHADQARRAAGVAQAGMLRDKLRLVQELEQAVAADNAGATDWEARWSGLPPLDADMERTLRTRFDAALAALRGSAEQKAAYGRTLEENRGKLLHELLRLEIGAGIDSGPEFARERLKLQVEVLQSSLKSGQSAGQGSGRGAQGGATAQLRDLCALAALVDARTASRIEQLALRVAKEGK</sequence>
<dbReference type="Proteomes" id="UP001168096">
    <property type="component" value="Unassembled WGS sequence"/>
</dbReference>
<name>A0ACC7MJ32_9BURK</name>
<keyword evidence="2" id="KW-1185">Reference proteome</keyword>
<reference evidence="1" key="1">
    <citation type="submission" date="2024-11" db="EMBL/GenBank/DDBJ databases">
        <title>Description of Massilia orientalis sp. nov., isolated from rhizosphere soil of Ageratina adenophora.</title>
        <authorList>
            <person name="Wang Y."/>
        </authorList>
    </citation>
    <scope>NUCLEOTIDE SEQUENCE</scope>
    <source>
        <strain evidence="1">YIM B02787</strain>
    </source>
</reference>
<proteinExistence type="predicted"/>
<comment type="caution">
    <text evidence="1">The sequence shown here is derived from an EMBL/GenBank/DDBJ whole genome shotgun (WGS) entry which is preliminary data.</text>
</comment>
<dbReference type="EMBL" id="JASNRB020000029">
    <property type="protein sequence ID" value="MFJ1471896.1"/>
    <property type="molecule type" value="Genomic_DNA"/>
</dbReference>
<accession>A0ACC7MJ32</accession>
<evidence type="ECO:0000313" key="2">
    <source>
        <dbReference type="Proteomes" id="UP001168096"/>
    </source>
</evidence>
<organism evidence="1 2">
    <name type="scientific">Massilia orientalis</name>
    <dbReference type="NCBI Taxonomy" id="3050128"/>
    <lineage>
        <taxon>Bacteria</taxon>
        <taxon>Pseudomonadati</taxon>
        <taxon>Pseudomonadota</taxon>
        <taxon>Betaproteobacteria</taxon>
        <taxon>Burkholderiales</taxon>
        <taxon>Oxalobacteraceae</taxon>
        <taxon>Telluria group</taxon>
        <taxon>Massilia</taxon>
    </lineage>
</organism>
<protein>
    <submittedName>
        <fullName evidence="1">DUF349 domain-containing protein</fullName>
    </submittedName>
</protein>
<gene>
    <name evidence="1" type="ORF">QPK29_029605</name>
</gene>